<dbReference type="EMBL" id="CP003322">
    <property type="protein sequence ID" value="AFC44514.1"/>
    <property type="molecule type" value="Genomic_DNA"/>
</dbReference>
<dbReference type="HOGENOM" id="CLU_3346138_0_0_11"/>
<feature type="region of interest" description="Disordered" evidence="1">
    <location>
        <begin position="1"/>
        <end position="37"/>
    </location>
</feature>
<evidence type="ECO:0000313" key="2">
    <source>
        <dbReference type="EMBL" id="AFC44514.1"/>
    </source>
</evidence>
<evidence type="ECO:0000256" key="1">
    <source>
        <dbReference type="SAM" id="MobiDB-lite"/>
    </source>
</evidence>
<dbReference type="KEGG" id="mia:OCU_32950"/>
<sequence>MSRHVESLSSSPPAGIGRTAAAGHGPRPARLNGHTGP</sequence>
<dbReference type="PATRIC" id="fig|487521.10.peg.3304"/>
<protein>
    <submittedName>
        <fullName evidence="2">Uncharacterized protein</fullName>
    </submittedName>
</protein>
<proteinExistence type="predicted"/>
<gene>
    <name evidence="2" type="ordered locus">OCU_32950</name>
</gene>
<organism evidence="2 3">
    <name type="scientific">Mycobacterium intracellulare (strain ATCC 13950 / DSM 43223 / JCM 6384 / NCTC 13025 / 3600)</name>
    <dbReference type="NCBI Taxonomy" id="487521"/>
    <lineage>
        <taxon>Bacteria</taxon>
        <taxon>Bacillati</taxon>
        <taxon>Actinomycetota</taxon>
        <taxon>Actinomycetes</taxon>
        <taxon>Mycobacteriales</taxon>
        <taxon>Mycobacteriaceae</taxon>
        <taxon>Mycobacterium</taxon>
        <taxon>Mycobacterium avium complex (MAC)</taxon>
    </lineage>
</organism>
<dbReference type="Proteomes" id="UP000008004">
    <property type="component" value="Chromosome"/>
</dbReference>
<dbReference type="AlphaFoldDB" id="H8IU54"/>
<name>H8IU54_MYCIA</name>
<reference evidence="2 3" key="1">
    <citation type="journal article" date="2012" name="J. Bacteriol.">
        <title>Complete genome sequence of Mycobacterium intracellulare strain ATCC 13950T.</title>
        <authorList>
            <person name="Kim B.J."/>
            <person name="Choi B.S."/>
            <person name="Lim J.S."/>
            <person name="Choi I.Y."/>
            <person name="Lee J.H."/>
            <person name="Chun J."/>
            <person name="Kook Y.H."/>
            <person name="Kim B.J."/>
        </authorList>
    </citation>
    <scope>NUCLEOTIDE SEQUENCE [LARGE SCALE GENOMIC DNA]</scope>
    <source>
        <strain evidence="3">ATCC 13950 / DSM 43223 / JCM 6384 / NCTC 13025 / 3600</strain>
    </source>
</reference>
<evidence type="ECO:0000313" key="3">
    <source>
        <dbReference type="Proteomes" id="UP000008004"/>
    </source>
</evidence>
<accession>H8IU54</accession>